<keyword evidence="2 5" id="KW-0808">Transferase</keyword>
<evidence type="ECO:0000256" key="1">
    <source>
        <dbReference type="ARBA" id="ARBA00022603"/>
    </source>
</evidence>
<dbReference type="InterPro" id="IPR002478">
    <property type="entry name" value="PUA"/>
</dbReference>
<accession>A0A8J4F4G3</accession>
<dbReference type="PROSITE" id="PS51686">
    <property type="entry name" value="SAM_MT_RSMB_NOP"/>
    <property type="match status" value="1"/>
</dbReference>
<evidence type="ECO:0000256" key="2">
    <source>
        <dbReference type="ARBA" id="ARBA00022679"/>
    </source>
</evidence>
<feature type="region of interest" description="Disordered" evidence="6">
    <location>
        <begin position="577"/>
        <end position="605"/>
    </location>
</feature>
<dbReference type="AlphaFoldDB" id="A0A8J4F4G3"/>
<dbReference type="GO" id="GO:0001510">
    <property type="term" value="P:RNA methylation"/>
    <property type="evidence" value="ECO:0007669"/>
    <property type="project" value="InterPro"/>
</dbReference>
<sequence length="828" mass="86126">MAGIHKHFQPNVTWDPEVEAYLRGALGNERFEATAAALSQPPRITCMRVNTLRTSTQEVVTRARQLLGSGWDQGVVRVHPQVPCAVILQGSGPHEVSYSAAGGREVIISRKAGEAVLRGAPVFAPGVLAVSAGVARGDLVALAVGREKPGSDVPEITRGTTLYTAATSATGTAEDGITDLTTTTTTSTTTTTTATVTQIATATTSITTISSTTCCTAPVTGSTDTPDLAPVQVTTAAGSDSLNLAPGTPGAGSHEDDTGKGGEDVIASLREGPSADPEALSGGRGRGQGEGDKEGSRAEAEAEAEAEVTGAALPDSTSQPGRTVRRRQALGVRRCDARISTQQAVAPPAPPPSPLAPGWTQSSQGPLPPRTGMYVGLARAVMSRQEMFRAREGLALELVEPVFRVPPAVGGLPPGWVMLQNLPSVVAALVLNPAPGSRVLDMCAAPGGKSTLLAQIMGDEGEIVAFDRTHAKVSEIVSLAGELGVTCITARKADAGKALERPTGHQAPISSAAGQHPFQSQPLPHSSAPVVASEYAFTGCDTSSKGCEEEFGSMSCKDETANCKALLRRQGEEFGDTSAVSAEATTATRVPERTVMSDKARKREERRRAAMIQRGITPPESRDASVPSGPTAYPPESFDHVLLDAPCSALGLRPRLQQQSGALYLRQCAAAQRRLVDAAVRLLRVGGSLVYSTCTINPGENEAIVRYLLDRYGSNFQLVPAGPPFLGRQGLVGHHPSMVEAGRLISPAEPSTARAEDAWMTAAVTQVATAAGQDVLPVPVPVVSEPNGEEWLSAAEAALVQRFDPSDGDLDTIGFFVAKFVKLGAVVG</sequence>
<evidence type="ECO:0000256" key="3">
    <source>
        <dbReference type="ARBA" id="ARBA00022691"/>
    </source>
</evidence>
<reference evidence="8" key="1">
    <citation type="journal article" date="2021" name="Proc. Natl. Acad. Sci. U.S.A.">
        <title>Three genomes in the algal genus Volvox reveal the fate of a haploid sex-determining region after a transition to homothallism.</title>
        <authorList>
            <person name="Yamamoto K."/>
            <person name="Hamaji T."/>
            <person name="Kawai-Toyooka H."/>
            <person name="Matsuzaki R."/>
            <person name="Takahashi F."/>
            <person name="Nishimura Y."/>
            <person name="Kawachi M."/>
            <person name="Noguchi H."/>
            <person name="Minakuchi Y."/>
            <person name="Umen J.G."/>
            <person name="Toyoda A."/>
            <person name="Nozaki H."/>
        </authorList>
    </citation>
    <scope>NUCLEOTIDE SEQUENCE</scope>
    <source>
        <strain evidence="8">NIES-3780</strain>
    </source>
</reference>
<feature type="compositionally biased region" description="Basic and acidic residues" evidence="6">
    <location>
        <begin position="253"/>
        <end position="263"/>
    </location>
</feature>
<feature type="binding site" evidence="5">
    <location>
        <begin position="443"/>
        <end position="449"/>
    </location>
    <ligand>
        <name>S-adenosyl-L-methionine</name>
        <dbReference type="ChEBI" id="CHEBI:59789"/>
    </ligand>
</feature>
<feature type="compositionally biased region" description="Polar residues" evidence="6">
    <location>
        <begin position="508"/>
        <end position="524"/>
    </location>
</feature>
<name>A0A8J4F4G3_9CHLO</name>
<dbReference type="Pfam" id="PF01189">
    <property type="entry name" value="Methyltr_RsmB-F"/>
    <property type="match status" value="2"/>
</dbReference>
<feature type="region of interest" description="Disordered" evidence="6">
    <location>
        <begin position="237"/>
        <end position="367"/>
    </location>
</feature>
<dbReference type="InterPro" id="IPR036974">
    <property type="entry name" value="PUA_sf"/>
</dbReference>
<dbReference type="PANTHER" id="PTHR22807:SF34">
    <property type="entry name" value="TRNA (CYTOSINE(72)-C(5))-METHYLTRANSFERASE NSUN6"/>
    <property type="match status" value="1"/>
</dbReference>
<feature type="active site" description="Nucleophile" evidence="5">
    <location>
        <position position="694"/>
    </location>
</feature>
<dbReference type="PANTHER" id="PTHR22807">
    <property type="entry name" value="NOP2 YEAST -RELATED NOL1/NOP2/FMU SUN DOMAIN-CONTAINING"/>
    <property type="match status" value="1"/>
</dbReference>
<dbReference type="GO" id="GO:0003723">
    <property type="term" value="F:RNA binding"/>
    <property type="evidence" value="ECO:0007669"/>
    <property type="project" value="UniProtKB-UniRule"/>
</dbReference>
<feature type="compositionally biased region" description="Basic and acidic residues" evidence="6">
    <location>
        <begin position="287"/>
        <end position="300"/>
    </location>
</feature>
<dbReference type="GO" id="GO:0008173">
    <property type="term" value="F:RNA methyltransferase activity"/>
    <property type="evidence" value="ECO:0007669"/>
    <property type="project" value="InterPro"/>
</dbReference>
<dbReference type="Gene3D" id="2.30.130.10">
    <property type="entry name" value="PUA domain"/>
    <property type="match status" value="1"/>
</dbReference>
<evidence type="ECO:0000313" key="8">
    <source>
        <dbReference type="EMBL" id="GIL60724.1"/>
    </source>
</evidence>
<comment type="similarity">
    <text evidence="5">Belongs to the class I-like SAM-binding methyltransferase superfamily. RsmB/NOP family.</text>
</comment>
<dbReference type="SUPFAM" id="SSF88697">
    <property type="entry name" value="PUA domain-like"/>
    <property type="match status" value="1"/>
</dbReference>
<keyword evidence="9" id="KW-1185">Reference proteome</keyword>
<evidence type="ECO:0000256" key="6">
    <source>
        <dbReference type="SAM" id="MobiDB-lite"/>
    </source>
</evidence>
<dbReference type="PRINTS" id="PR02008">
    <property type="entry name" value="RCMTFAMILY"/>
</dbReference>
<proteinExistence type="inferred from homology"/>
<organism evidence="8 9">
    <name type="scientific">Volvox africanus</name>
    <dbReference type="NCBI Taxonomy" id="51714"/>
    <lineage>
        <taxon>Eukaryota</taxon>
        <taxon>Viridiplantae</taxon>
        <taxon>Chlorophyta</taxon>
        <taxon>core chlorophytes</taxon>
        <taxon>Chlorophyceae</taxon>
        <taxon>CS clade</taxon>
        <taxon>Chlamydomonadales</taxon>
        <taxon>Volvocaceae</taxon>
        <taxon>Volvox</taxon>
    </lineage>
</organism>
<dbReference type="PROSITE" id="PS50890">
    <property type="entry name" value="PUA"/>
    <property type="match status" value="2"/>
</dbReference>
<dbReference type="SUPFAM" id="SSF53335">
    <property type="entry name" value="S-adenosyl-L-methionine-dependent methyltransferases"/>
    <property type="match status" value="1"/>
</dbReference>
<gene>
    <name evidence="8" type="ORF">Vafri_15256</name>
</gene>
<dbReference type="InterPro" id="IPR029063">
    <property type="entry name" value="SAM-dependent_MTases_sf"/>
</dbReference>
<keyword evidence="4 5" id="KW-0694">RNA-binding</keyword>
<feature type="compositionally biased region" description="Basic and acidic residues" evidence="6">
    <location>
        <begin position="590"/>
        <end position="605"/>
    </location>
</feature>
<evidence type="ECO:0000256" key="5">
    <source>
        <dbReference type="PROSITE-ProRule" id="PRU01023"/>
    </source>
</evidence>
<dbReference type="InterPro" id="IPR023267">
    <property type="entry name" value="RCMT"/>
</dbReference>
<dbReference type="Pfam" id="PF01472">
    <property type="entry name" value="PUA"/>
    <property type="match status" value="1"/>
</dbReference>
<dbReference type="Proteomes" id="UP000747399">
    <property type="component" value="Unassembled WGS sequence"/>
</dbReference>
<comment type="caution">
    <text evidence="8">The sequence shown here is derived from an EMBL/GenBank/DDBJ whole genome shotgun (WGS) entry which is preliminary data.</text>
</comment>
<dbReference type="EMBL" id="BNCO01000041">
    <property type="protein sequence ID" value="GIL60724.1"/>
    <property type="molecule type" value="Genomic_DNA"/>
</dbReference>
<evidence type="ECO:0000256" key="4">
    <source>
        <dbReference type="ARBA" id="ARBA00022884"/>
    </source>
</evidence>
<evidence type="ECO:0000259" key="7">
    <source>
        <dbReference type="PROSITE" id="PS51686"/>
    </source>
</evidence>
<feature type="binding site" evidence="5">
    <location>
        <position position="494"/>
    </location>
    <ligand>
        <name>S-adenosyl-L-methionine</name>
        <dbReference type="ChEBI" id="CHEBI:59789"/>
    </ligand>
</feature>
<dbReference type="InterPro" id="IPR015947">
    <property type="entry name" value="PUA-like_sf"/>
</dbReference>
<feature type="binding site" evidence="5">
    <location>
        <position position="644"/>
    </location>
    <ligand>
        <name>S-adenosyl-L-methionine</name>
        <dbReference type="ChEBI" id="CHEBI:59789"/>
    </ligand>
</feature>
<feature type="compositionally biased region" description="Low complexity" evidence="6">
    <location>
        <begin position="577"/>
        <end position="588"/>
    </location>
</feature>
<keyword evidence="1 5" id="KW-0489">Methyltransferase</keyword>
<dbReference type="InterPro" id="IPR049560">
    <property type="entry name" value="MeTrfase_RsmB-F_NOP2_cat"/>
</dbReference>
<keyword evidence="3 5" id="KW-0949">S-adenosyl-L-methionine</keyword>
<feature type="region of interest" description="Disordered" evidence="6">
    <location>
        <begin position="502"/>
        <end position="526"/>
    </location>
</feature>
<dbReference type="Gene3D" id="3.40.50.150">
    <property type="entry name" value="Vaccinia Virus protein VP39"/>
    <property type="match status" value="2"/>
</dbReference>
<evidence type="ECO:0000313" key="9">
    <source>
        <dbReference type="Proteomes" id="UP000747399"/>
    </source>
</evidence>
<feature type="binding site" evidence="5">
    <location>
        <position position="467"/>
    </location>
    <ligand>
        <name>S-adenosyl-L-methionine</name>
        <dbReference type="ChEBI" id="CHEBI:59789"/>
    </ligand>
</feature>
<dbReference type="InterPro" id="IPR001678">
    <property type="entry name" value="MeTrfase_RsmB-F_NOP2_dom"/>
</dbReference>
<feature type="domain" description="SAM-dependent MTase RsmB/NOP-type" evidence="7">
    <location>
        <begin position="343"/>
        <end position="823"/>
    </location>
</feature>
<protein>
    <recommendedName>
        <fullName evidence="7">SAM-dependent MTase RsmB/NOP-type domain-containing protein</fullName>
    </recommendedName>
</protein>